<name>A0AAD2FHQ7_9STRA</name>
<organism evidence="1 2">
    <name type="scientific">Cylindrotheca closterium</name>
    <dbReference type="NCBI Taxonomy" id="2856"/>
    <lineage>
        <taxon>Eukaryota</taxon>
        <taxon>Sar</taxon>
        <taxon>Stramenopiles</taxon>
        <taxon>Ochrophyta</taxon>
        <taxon>Bacillariophyta</taxon>
        <taxon>Bacillariophyceae</taxon>
        <taxon>Bacillariophycidae</taxon>
        <taxon>Bacillariales</taxon>
        <taxon>Bacillariaceae</taxon>
        <taxon>Cylindrotheca</taxon>
    </lineage>
</organism>
<dbReference type="Pfam" id="PF07394">
    <property type="entry name" value="DUF1501"/>
    <property type="match status" value="1"/>
</dbReference>
<reference evidence="1" key="1">
    <citation type="submission" date="2023-08" db="EMBL/GenBank/DDBJ databases">
        <authorList>
            <person name="Audoor S."/>
            <person name="Bilcke G."/>
        </authorList>
    </citation>
    <scope>NUCLEOTIDE SEQUENCE</scope>
</reference>
<dbReference type="EMBL" id="CAKOGP040000791">
    <property type="protein sequence ID" value="CAJ1939446.1"/>
    <property type="molecule type" value="Genomic_DNA"/>
</dbReference>
<dbReference type="InterPro" id="IPR010869">
    <property type="entry name" value="DUF1501"/>
</dbReference>
<evidence type="ECO:0008006" key="3">
    <source>
        <dbReference type="Google" id="ProtNLM"/>
    </source>
</evidence>
<keyword evidence="2" id="KW-1185">Reference proteome</keyword>
<dbReference type="AlphaFoldDB" id="A0AAD2FHQ7"/>
<dbReference type="PANTHER" id="PTHR43737:SF1">
    <property type="entry name" value="DUF1501 DOMAIN-CONTAINING PROTEIN"/>
    <property type="match status" value="1"/>
</dbReference>
<proteinExistence type="predicted"/>
<sequence length="298" mass="33203">MKELYDDGDAMFFANIGRLDKPMTKADWLQQTRTSLFAHNTQQQELTRLDIGKELDLSGVGGRMIDVLKELGYQTSSTTIASPTAFATGSPKRANYVTTLPRAEPLAFNMVAETDDMDQLLIDLNSLGEIDSSVFLEQWSSNLVQGIAESRLTVDIFPTDGISNKFESAATWIKSRSERNVERDLIFIQHPGWDHHNMNGQNNLETKLPELIGAMAAFVEELKAQNVWDHVVIMSGSDFGRTLTHNSRGGTDHAWAGNNFMMDSGLQGGIIHGKYPTDFSENGDWKNWARSTDPDIAE</sequence>
<evidence type="ECO:0000313" key="2">
    <source>
        <dbReference type="Proteomes" id="UP001295423"/>
    </source>
</evidence>
<accession>A0AAD2FHQ7</accession>
<dbReference type="PANTHER" id="PTHR43737">
    <property type="entry name" value="BLL7424 PROTEIN"/>
    <property type="match status" value="1"/>
</dbReference>
<comment type="caution">
    <text evidence="1">The sequence shown here is derived from an EMBL/GenBank/DDBJ whole genome shotgun (WGS) entry which is preliminary data.</text>
</comment>
<protein>
    <recommendedName>
        <fullName evidence="3">DUF1501 domain-containing protein</fullName>
    </recommendedName>
</protein>
<gene>
    <name evidence="1" type="ORF">CYCCA115_LOCUS6594</name>
</gene>
<dbReference type="Proteomes" id="UP001295423">
    <property type="component" value="Unassembled WGS sequence"/>
</dbReference>
<evidence type="ECO:0000313" key="1">
    <source>
        <dbReference type="EMBL" id="CAJ1939446.1"/>
    </source>
</evidence>